<dbReference type="InterPro" id="IPR011707">
    <property type="entry name" value="Cu-oxidase-like_N"/>
</dbReference>
<evidence type="ECO:0000256" key="11">
    <source>
        <dbReference type="ARBA" id="ARBA00023002"/>
    </source>
</evidence>
<dbReference type="FunFam" id="2.60.40.420:FF:000038">
    <property type="entry name" value="Extracellular dihydrogeodin oxidase/laccase"/>
    <property type="match status" value="1"/>
</dbReference>
<accession>K1XPJ9</accession>
<evidence type="ECO:0000256" key="3">
    <source>
        <dbReference type="ARBA" id="ARBA00002075"/>
    </source>
</evidence>
<reference evidence="20 21" key="1">
    <citation type="journal article" date="2012" name="BMC Genomics">
        <title>Sequencing the genome of Marssonina brunnea reveals fungus-poplar co-evolution.</title>
        <authorList>
            <person name="Zhu S."/>
            <person name="Cao Y.-Z."/>
            <person name="Jiang C."/>
            <person name="Tan B.-Y."/>
            <person name="Wang Z."/>
            <person name="Feng S."/>
            <person name="Zhang L."/>
            <person name="Su X.-H."/>
            <person name="Brejova B."/>
            <person name="Vinar T."/>
            <person name="Xu M."/>
            <person name="Wang M.-X."/>
            <person name="Zhang S.-G."/>
            <person name="Huang M.-R."/>
            <person name="Wu R."/>
            <person name="Zhou Y."/>
        </authorList>
    </citation>
    <scope>NUCLEOTIDE SEQUENCE [LARGE SCALE GENOMIC DNA]</scope>
    <source>
        <strain evidence="20 21">MB_m1</strain>
    </source>
</reference>
<keyword evidence="7" id="KW-0964">Secreted</keyword>
<dbReference type="InterPro" id="IPR045087">
    <property type="entry name" value="Cu-oxidase_fam"/>
</dbReference>
<dbReference type="HOGENOM" id="CLU_297193_0_0_1"/>
<evidence type="ECO:0000256" key="16">
    <source>
        <dbReference type="SAM" id="MobiDB-lite"/>
    </source>
</evidence>
<dbReference type="InParanoid" id="K1XPJ9"/>
<evidence type="ECO:0000256" key="6">
    <source>
        <dbReference type="ARBA" id="ARBA00012297"/>
    </source>
</evidence>
<comment type="function">
    <text evidence="3">Lignin degradation and detoxification of lignin-derived products.</text>
</comment>
<dbReference type="KEGG" id="mbe:MBM_07170"/>
<dbReference type="FunFam" id="2.60.40.420:FF:000046">
    <property type="entry name" value="Multicopper oxidase"/>
    <property type="match status" value="1"/>
</dbReference>
<dbReference type="STRING" id="1072389.K1XPJ9"/>
<keyword evidence="8" id="KW-0479">Metal-binding</keyword>
<evidence type="ECO:0000256" key="2">
    <source>
        <dbReference type="ARBA" id="ARBA00001935"/>
    </source>
</evidence>
<evidence type="ECO:0000256" key="14">
    <source>
        <dbReference type="ARBA" id="ARBA00023180"/>
    </source>
</evidence>
<evidence type="ECO:0000313" key="20">
    <source>
        <dbReference type="EMBL" id="EKD14449.1"/>
    </source>
</evidence>
<dbReference type="eggNOG" id="KOG1263">
    <property type="taxonomic scope" value="Eukaryota"/>
</dbReference>
<dbReference type="FunFam" id="2.60.40.420:FF:000021">
    <property type="entry name" value="Extracellular dihydrogeodin oxidase/laccase"/>
    <property type="match status" value="1"/>
</dbReference>
<dbReference type="CDD" id="cd13880">
    <property type="entry name" value="CuRO_2_MaLCC_like"/>
    <property type="match status" value="1"/>
</dbReference>
<dbReference type="PANTHER" id="PTHR11709">
    <property type="entry name" value="MULTI-COPPER OXIDASE"/>
    <property type="match status" value="1"/>
</dbReference>
<comment type="catalytic activity">
    <reaction evidence="1">
        <text>4 hydroquinone + O2 = 4 benzosemiquinone + 2 H2O</text>
        <dbReference type="Rhea" id="RHEA:11276"/>
        <dbReference type="ChEBI" id="CHEBI:15377"/>
        <dbReference type="ChEBI" id="CHEBI:15379"/>
        <dbReference type="ChEBI" id="CHEBI:17594"/>
        <dbReference type="ChEBI" id="CHEBI:17977"/>
        <dbReference type="EC" id="1.10.3.2"/>
    </reaction>
</comment>
<dbReference type="Gene3D" id="2.60.40.420">
    <property type="entry name" value="Cupredoxins - blue copper proteins"/>
    <property type="match status" value="3"/>
</dbReference>
<sequence>MILDVSLMICGSVDLWICGYGLLGPQKWADVEHDSDENGRAVVPLSNFRMSRLSRSSQGRRVGLRQGIGTQGHPGYCRSSTHTAGTESLPSTALDTFSKFWKEFLSADYNAWILLNRSAHGTGFKDSFSLESIFEPVFGLCNGVDRAKQFRNHRPTIYGAKLGPPCIHEKGGGGGSMHCTVNPELAEMHFSPSFLASGLAALLSVAYASPRVSLDRNPLAKRCVNSASDRSCWGDYDISTDYYNVVPDTGVTRDYYLELVNTTAAPDGVERMVLLVNGTFPGPTLFADWGDTVRVTVYNGLANNGTSIHFHGIRQNYTNQNDGVASITQCPTAPGETVTYTWRATQYGSTWYHSHFALQAWEGVLGGIIINGPASANYDHDLGIMLLNDWTHETADSLYHTAETSGPPTLDNGLINGTNTYEDLGARFNTTVVAGESYRIRLVNGAIDTHFKFMIDEHTMTVIAMDLVPIVPYDTTVLSIGMGQRYDIVVTATQSSGNFWIRAIPQVTCSENENADNILGIMMYDSTDTTEPSSSAYTYTDSCEDEAMTDLVPYVSKTVSTADESEDLAVSVSRSNHVFKWYMAGTTFEVEWEDPTLLQMYNNITDWTDSSHVIELPTDSQWVYFIIETTLSVPHPIHLHGHDFWIIAQGSGTYDSDTVTLTLDNPPRRDVAMLPGGGYLVIAFETDNPGAWLMHCHIGWHTSEGFALQLVERSEEMVEMIDYDTLNSTCTAWDAYVAVSGVVSEDSGVALIELDSQVSYLPRYEKETLALFCPHEQAKICELPLPSFARITLSQFGKTTRFLPNHLRLRSEAAQGALDDVRHVLVIPIPPQKPNQVLSITLQPRGSSLDPLEAPLGCRSKRLHLVSRQFFKRVDTFNQPSANLDSPDTTTFSRRRYTPSWLASSGPSPPPARPSRGPGRGWWVDQAPEAIKRQSEYKLMVEESSSYQMQRILVRKYRLRQRKRLRIGSACGFFVYTGNSSILEQLLRPRLFLRIEVRGPLKACHDKRGMLIRA</sequence>
<evidence type="ECO:0000313" key="21">
    <source>
        <dbReference type="Proteomes" id="UP000006753"/>
    </source>
</evidence>
<dbReference type="EC" id="1.10.3.2" evidence="6"/>
<dbReference type="InterPro" id="IPR011706">
    <property type="entry name" value="Cu-oxidase_C"/>
</dbReference>
<dbReference type="InterPro" id="IPR008972">
    <property type="entry name" value="Cupredoxin"/>
</dbReference>
<evidence type="ECO:0000256" key="9">
    <source>
        <dbReference type="ARBA" id="ARBA00022729"/>
    </source>
</evidence>
<dbReference type="AlphaFoldDB" id="K1XPJ9"/>
<dbReference type="EMBL" id="JH921445">
    <property type="protein sequence ID" value="EKD14449.1"/>
    <property type="molecule type" value="Genomic_DNA"/>
</dbReference>
<feature type="domain" description="Plastocyanin-like" evidence="17">
    <location>
        <begin position="384"/>
        <end position="524"/>
    </location>
</feature>
<evidence type="ECO:0000256" key="12">
    <source>
        <dbReference type="ARBA" id="ARBA00023008"/>
    </source>
</evidence>
<evidence type="ECO:0000256" key="4">
    <source>
        <dbReference type="ARBA" id="ARBA00004613"/>
    </source>
</evidence>
<keyword evidence="15" id="KW-0439">Lignin degradation</keyword>
<dbReference type="GO" id="GO:0052716">
    <property type="term" value="F:hydroquinone:oxygen oxidoreductase activity"/>
    <property type="evidence" value="ECO:0007669"/>
    <property type="project" value="UniProtKB-EC"/>
</dbReference>
<organism evidence="20 21">
    <name type="scientific">Marssonina brunnea f. sp. multigermtubi (strain MB_m1)</name>
    <name type="common">Marssonina leaf spot fungus</name>
    <dbReference type="NCBI Taxonomy" id="1072389"/>
    <lineage>
        <taxon>Eukaryota</taxon>
        <taxon>Fungi</taxon>
        <taxon>Dikarya</taxon>
        <taxon>Ascomycota</taxon>
        <taxon>Pezizomycotina</taxon>
        <taxon>Leotiomycetes</taxon>
        <taxon>Helotiales</taxon>
        <taxon>Drepanopezizaceae</taxon>
        <taxon>Drepanopeziza</taxon>
    </lineage>
</organism>
<gene>
    <name evidence="20" type="ORF">MBM_07170</name>
</gene>
<feature type="region of interest" description="Disordered" evidence="16">
    <location>
        <begin position="899"/>
        <end position="920"/>
    </location>
</feature>
<keyword evidence="12" id="KW-0186">Copper</keyword>
<keyword evidence="14" id="KW-0325">Glycoprotein</keyword>
<dbReference type="CDD" id="cd13901">
    <property type="entry name" value="CuRO_3_MaLCC_like"/>
    <property type="match status" value="1"/>
</dbReference>
<comment type="similarity">
    <text evidence="5">Belongs to the multicopper oxidase family.</text>
</comment>
<evidence type="ECO:0000259" key="18">
    <source>
        <dbReference type="Pfam" id="PF07731"/>
    </source>
</evidence>
<dbReference type="CDD" id="cd13854">
    <property type="entry name" value="CuRO_1_MaLCC_like"/>
    <property type="match status" value="1"/>
</dbReference>
<evidence type="ECO:0000256" key="5">
    <source>
        <dbReference type="ARBA" id="ARBA00010609"/>
    </source>
</evidence>
<dbReference type="Pfam" id="PF07731">
    <property type="entry name" value="Cu-oxidase_2"/>
    <property type="match status" value="1"/>
</dbReference>
<dbReference type="SUPFAM" id="SSF49503">
    <property type="entry name" value="Cupredoxins"/>
    <property type="match status" value="3"/>
</dbReference>
<evidence type="ECO:0000259" key="17">
    <source>
        <dbReference type="Pfam" id="PF00394"/>
    </source>
</evidence>
<evidence type="ECO:0000256" key="10">
    <source>
        <dbReference type="ARBA" id="ARBA00022737"/>
    </source>
</evidence>
<feature type="domain" description="Plastocyanin-like" evidence="19">
    <location>
        <begin position="262"/>
        <end position="374"/>
    </location>
</feature>
<evidence type="ECO:0000256" key="1">
    <source>
        <dbReference type="ARBA" id="ARBA00000349"/>
    </source>
</evidence>
<evidence type="ECO:0000256" key="7">
    <source>
        <dbReference type="ARBA" id="ARBA00022525"/>
    </source>
</evidence>
<keyword evidence="21" id="KW-1185">Reference proteome</keyword>
<evidence type="ECO:0000256" key="13">
    <source>
        <dbReference type="ARBA" id="ARBA00023157"/>
    </source>
</evidence>
<dbReference type="GO" id="GO:0005576">
    <property type="term" value="C:extracellular region"/>
    <property type="evidence" value="ECO:0007669"/>
    <property type="project" value="UniProtKB-SubCell"/>
</dbReference>
<keyword evidence="13" id="KW-1015">Disulfide bond</keyword>
<dbReference type="Pfam" id="PF07732">
    <property type="entry name" value="Cu-oxidase_3"/>
    <property type="match status" value="1"/>
</dbReference>
<comment type="subcellular location">
    <subcellularLocation>
        <location evidence="4">Secreted</location>
    </subcellularLocation>
</comment>
<dbReference type="GO" id="GO:0005507">
    <property type="term" value="F:copper ion binding"/>
    <property type="evidence" value="ECO:0007669"/>
    <property type="project" value="InterPro"/>
</dbReference>
<feature type="domain" description="Plastocyanin-like" evidence="18">
    <location>
        <begin position="591"/>
        <end position="715"/>
    </location>
</feature>
<dbReference type="InterPro" id="IPR001117">
    <property type="entry name" value="Cu-oxidase_2nd"/>
</dbReference>
<proteinExistence type="inferred from homology"/>
<keyword evidence="11" id="KW-0560">Oxidoreductase</keyword>
<dbReference type="Pfam" id="PF00394">
    <property type="entry name" value="Cu-oxidase"/>
    <property type="match status" value="1"/>
</dbReference>
<dbReference type="OrthoDB" id="2121828at2759"/>
<evidence type="ECO:0000256" key="15">
    <source>
        <dbReference type="ARBA" id="ARBA00023185"/>
    </source>
</evidence>
<protein>
    <recommendedName>
        <fullName evidence="6">laccase</fullName>
        <ecNumber evidence="6">1.10.3.2</ecNumber>
    </recommendedName>
</protein>
<keyword evidence="9" id="KW-0732">Signal</keyword>
<evidence type="ECO:0000256" key="8">
    <source>
        <dbReference type="ARBA" id="ARBA00022723"/>
    </source>
</evidence>
<dbReference type="Proteomes" id="UP000006753">
    <property type="component" value="Unassembled WGS sequence"/>
</dbReference>
<name>K1XPJ9_MARBU</name>
<comment type="cofactor">
    <cofactor evidence="2">
        <name>Cu cation</name>
        <dbReference type="ChEBI" id="CHEBI:23378"/>
    </cofactor>
</comment>
<evidence type="ECO:0000259" key="19">
    <source>
        <dbReference type="Pfam" id="PF07732"/>
    </source>
</evidence>
<dbReference type="GO" id="GO:0046274">
    <property type="term" value="P:lignin catabolic process"/>
    <property type="evidence" value="ECO:0007669"/>
    <property type="project" value="UniProtKB-KW"/>
</dbReference>
<keyword evidence="10" id="KW-0677">Repeat</keyword>
<dbReference type="PANTHER" id="PTHR11709:SF502">
    <property type="entry name" value="MULTICOPPER OXIDASE"/>
    <property type="match status" value="1"/>
</dbReference>